<keyword evidence="2" id="KW-1185">Reference proteome</keyword>
<protein>
    <submittedName>
        <fullName evidence="1">Uncharacterized protein</fullName>
    </submittedName>
</protein>
<reference evidence="1 2" key="1">
    <citation type="submission" date="2007-03" db="EMBL/GenBank/DDBJ databases">
        <authorList>
            <person name="Stal L."/>
            <person name="Ferriera S."/>
            <person name="Johnson J."/>
            <person name="Kravitz S."/>
            <person name="Beeson K."/>
            <person name="Sutton G."/>
            <person name="Rogers Y.-H."/>
            <person name="Friedman R."/>
            <person name="Frazier M."/>
            <person name="Venter J.C."/>
        </authorList>
    </citation>
    <scope>NUCLEOTIDE SEQUENCE [LARGE SCALE GENOMIC DNA]</scope>
    <source>
        <strain evidence="1 2">CCY0110</strain>
    </source>
</reference>
<sequence length="22" mass="2631">MTPVIRPFFAVKKWNGNLMPHF</sequence>
<organism evidence="1 2">
    <name type="scientific">Crocosphaera chwakensis CCY0110</name>
    <dbReference type="NCBI Taxonomy" id="391612"/>
    <lineage>
        <taxon>Bacteria</taxon>
        <taxon>Bacillati</taxon>
        <taxon>Cyanobacteriota</taxon>
        <taxon>Cyanophyceae</taxon>
        <taxon>Oscillatoriophycideae</taxon>
        <taxon>Chroococcales</taxon>
        <taxon>Aphanothecaceae</taxon>
        <taxon>Crocosphaera</taxon>
        <taxon>Crocosphaera chwakensis</taxon>
    </lineage>
</organism>
<accession>A3IJC8</accession>
<dbReference type="AlphaFoldDB" id="A3IJC8"/>
<dbReference type="EMBL" id="AAXW01000002">
    <property type="protein sequence ID" value="EAZ93910.1"/>
    <property type="molecule type" value="Genomic_DNA"/>
</dbReference>
<evidence type="ECO:0000313" key="1">
    <source>
        <dbReference type="EMBL" id="EAZ93910.1"/>
    </source>
</evidence>
<proteinExistence type="predicted"/>
<evidence type="ECO:0000313" key="2">
    <source>
        <dbReference type="Proteomes" id="UP000003781"/>
    </source>
</evidence>
<dbReference type="Proteomes" id="UP000003781">
    <property type="component" value="Unassembled WGS sequence"/>
</dbReference>
<name>A3IJC8_9CHRO</name>
<comment type="caution">
    <text evidence="1">The sequence shown here is derived from an EMBL/GenBank/DDBJ whole genome shotgun (WGS) entry which is preliminary data.</text>
</comment>
<gene>
    <name evidence="1" type="ORF">CY0110_18982</name>
</gene>